<name>A0A0B7A8B4_9EUPU</name>
<feature type="non-terminal residue" evidence="1">
    <location>
        <position position="1"/>
    </location>
</feature>
<dbReference type="AlphaFoldDB" id="A0A0B7A8B4"/>
<accession>A0A0B7A8B4</accession>
<dbReference type="EMBL" id="HACG01029381">
    <property type="protein sequence ID" value="CEK76246.1"/>
    <property type="molecule type" value="Transcribed_RNA"/>
</dbReference>
<evidence type="ECO:0000313" key="1">
    <source>
        <dbReference type="EMBL" id="CEK76246.1"/>
    </source>
</evidence>
<protein>
    <submittedName>
        <fullName evidence="1">Uncharacterized protein</fullName>
    </submittedName>
</protein>
<gene>
    <name evidence="1" type="primary">ORF99136</name>
</gene>
<organism evidence="1">
    <name type="scientific">Arion vulgaris</name>
    <dbReference type="NCBI Taxonomy" id="1028688"/>
    <lineage>
        <taxon>Eukaryota</taxon>
        <taxon>Metazoa</taxon>
        <taxon>Spiralia</taxon>
        <taxon>Lophotrochozoa</taxon>
        <taxon>Mollusca</taxon>
        <taxon>Gastropoda</taxon>
        <taxon>Heterobranchia</taxon>
        <taxon>Euthyneura</taxon>
        <taxon>Panpulmonata</taxon>
        <taxon>Eupulmonata</taxon>
        <taxon>Stylommatophora</taxon>
        <taxon>Helicina</taxon>
        <taxon>Arionoidea</taxon>
        <taxon>Arionidae</taxon>
        <taxon>Arion</taxon>
    </lineage>
</organism>
<proteinExistence type="predicted"/>
<feature type="non-terminal residue" evidence="1">
    <location>
        <position position="70"/>
    </location>
</feature>
<sequence length="70" mass="7644">LKMAALAVDSTETSHSFAELEFAGDTMPVITERKLDGGVLSTRIIKELENFYSKADAHDKAKCIDLITSV</sequence>
<reference evidence="1" key="1">
    <citation type="submission" date="2014-12" db="EMBL/GenBank/DDBJ databases">
        <title>Insight into the proteome of Arion vulgaris.</title>
        <authorList>
            <person name="Aradska J."/>
            <person name="Bulat T."/>
            <person name="Smidak R."/>
            <person name="Sarate P."/>
            <person name="Gangsoo J."/>
            <person name="Sialana F."/>
            <person name="Bilban M."/>
            <person name="Lubec G."/>
        </authorList>
    </citation>
    <scope>NUCLEOTIDE SEQUENCE</scope>
    <source>
        <tissue evidence="1">Skin</tissue>
    </source>
</reference>